<dbReference type="KEGG" id="slc:SL103_33640"/>
<reference evidence="2 3" key="1">
    <citation type="submission" date="2016-09" db="EMBL/GenBank/DDBJ databases">
        <title>Complete genome sequencing of Streptomyces lydicus 103 and metabolic pathways analysis of antibiotic biosynthesis.</title>
        <authorList>
            <person name="Jia N."/>
            <person name="Ding M.-Z."/>
            <person name="Gao F."/>
            <person name="Yuan Y.-J."/>
        </authorList>
    </citation>
    <scope>NUCLEOTIDE SEQUENCE [LARGE SCALE GENOMIC DNA]</scope>
    <source>
        <strain evidence="2 3">103</strain>
    </source>
</reference>
<dbReference type="EMBL" id="CP017157">
    <property type="protein sequence ID" value="AOP50548.1"/>
    <property type="molecule type" value="Genomic_DNA"/>
</dbReference>
<evidence type="ECO:0008006" key="4">
    <source>
        <dbReference type="Google" id="ProtNLM"/>
    </source>
</evidence>
<evidence type="ECO:0000256" key="1">
    <source>
        <dbReference type="SAM" id="Phobius"/>
    </source>
</evidence>
<dbReference type="Pfam" id="PF10825">
    <property type="entry name" value="DUF2752"/>
    <property type="match status" value="1"/>
</dbReference>
<dbReference type="RefSeq" id="WP_069572739.1">
    <property type="nucleotide sequence ID" value="NZ_CP017157.1"/>
</dbReference>
<dbReference type="InterPro" id="IPR021215">
    <property type="entry name" value="DUF2752"/>
</dbReference>
<evidence type="ECO:0000313" key="2">
    <source>
        <dbReference type="EMBL" id="AOP50548.1"/>
    </source>
</evidence>
<protein>
    <recommendedName>
        <fullName evidence="4">DUF2752 domain-containing protein</fullName>
    </recommendedName>
</protein>
<gene>
    <name evidence="2" type="ORF">SL103_33640</name>
</gene>
<proteinExistence type="predicted"/>
<feature type="transmembrane region" description="Helical" evidence="1">
    <location>
        <begin position="118"/>
        <end position="136"/>
    </location>
</feature>
<keyword evidence="1" id="KW-0812">Transmembrane</keyword>
<feature type="transmembrane region" description="Helical" evidence="1">
    <location>
        <begin position="87"/>
        <end position="106"/>
    </location>
</feature>
<keyword evidence="1" id="KW-0472">Membrane</keyword>
<dbReference type="OrthoDB" id="5966662at2"/>
<evidence type="ECO:0000313" key="3">
    <source>
        <dbReference type="Proteomes" id="UP000094094"/>
    </source>
</evidence>
<keyword evidence="1" id="KW-1133">Transmembrane helix</keyword>
<dbReference type="Proteomes" id="UP000094094">
    <property type="component" value="Chromosome"/>
</dbReference>
<keyword evidence="3" id="KW-1185">Reference proteome</keyword>
<sequence>MSTVQPAGPLTAAAIRRRTVRRASLALGAGAAAAGYLWRTDPHRPGQVLLPCPFKLMTGVDCPACGATRMAYDLLHGDVVAAFHDNAVLLTLGVPAVAFFLLRWLVAGLRGRAYRLRLTNRGNAVVFGIAAVWMAARNLMG</sequence>
<organism evidence="2 3">
    <name type="scientific">Streptomyces lydicus</name>
    <dbReference type="NCBI Taxonomy" id="47763"/>
    <lineage>
        <taxon>Bacteria</taxon>
        <taxon>Bacillati</taxon>
        <taxon>Actinomycetota</taxon>
        <taxon>Actinomycetes</taxon>
        <taxon>Kitasatosporales</taxon>
        <taxon>Streptomycetaceae</taxon>
        <taxon>Streptomyces</taxon>
    </lineage>
</organism>
<name>A0A1D7VVM7_9ACTN</name>
<accession>A0A1D7VVM7</accession>
<feature type="transmembrane region" description="Helical" evidence="1">
    <location>
        <begin position="20"/>
        <end position="38"/>
    </location>
</feature>
<dbReference type="AlphaFoldDB" id="A0A1D7VVM7"/>